<comment type="caution">
    <text evidence="1">The sequence shown here is derived from an EMBL/GenBank/DDBJ whole genome shotgun (WGS) entry which is preliminary data.</text>
</comment>
<protein>
    <recommendedName>
        <fullName evidence="3">DUF1203 domain-containing protein</fullName>
    </recommendedName>
</protein>
<proteinExistence type="predicted"/>
<dbReference type="EMBL" id="MNAN01000032">
    <property type="protein sequence ID" value="OHU94943.1"/>
    <property type="molecule type" value="Genomic_DNA"/>
</dbReference>
<gene>
    <name evidence="1" type="ORF">BIW53_13065</name>
</gene>
<sequence>MTSKFRFVALKKEQFDSYMELSDEELAIHHAKWMIVDKEPGYPCRVSLEDAKIGERVLFIPYWHHDVQSAYRAMGTILVRERARNTQFEVNQVPTMLHHRFLSVKVYDSSNMMIAHDLAKGSELEVKLRSQFQNPNAAYIHLHYASPGCFCSAVYRA</sequence>
<keyword evidence="2" id="KW-1185">Reference proteome</keyword>
<organism evidence="1 2">
    <name type="scientific">Pseudoalteromonas byunsanensis</name>
    <dbReference type="NCBI Taxonomy" id="327939"/>
    <lineage>
        <taxon>Bacteria</taxon>
        <taxon>Pseudomonadati</taxon>
        <taxon>Pseudomonadota</taxon>
        <taxon>Gammaproteobacteria</taxon>
        <taxon>Alteromonadales</taxon>
        <taxon>Pseudoalteromonadaceae</taxon>
        <taxon>Pseudoalteromonas</taxon>
    </lineage>
</organism>
<evidence type="ECO:0008006" key="3">
    <source>
        <dbReference type="Google" id="ProtNLM"/>
    </source>
</evidence>
<dbReference type="RefSeq" id="WP_070992459.1">
    <property type="nucleotide sequence ID" value="NZ_CBCSHD010000007.1"/>
</dbReference>
<dbReference type="InterPro" id="IPR009593">
    <property type="entry name" value="DUF1203"/>
</dbReference>
<reference evidence="1 2" key="1">
    <citation type="submission" date="2016-10" db="EMBL/GenBank/DDBJ databases">
        <title>Pseudoalteromonas amylolytica sp. nov., isolated from the surface seawater.</title>
        <authorList>
            <person name="Wu Y.-H."/>
            <person name="Cheng H."/>
            <person name="Jin X.-B."/>
            <person name="Wang C.-S."/>
            <person name="Xu X.-W."/>
        </authorList>
    </citation>
    <scope>NUCLEOTIDE SEQUENCE [LARGE SCALE GENOMIC DNA]</scope>
    <source>
        <strain evidence="1 2">JCM 12483</strain>
    </source>
</reference>
<name>A0A1S1N6F5_9GAMM</name>
<accession>A0A1S1N6F5</accession>
<dbReference type="Proteomes" id="UP000180253">
    <property type="component" value="Unassembled WGS sequence"/>
</dbReference>
<dbReference type="OrthoDB" id="5953307at2"/>
<dbReference type="STRING" id="327939.BIW53_13065"/>
<dbReference type="Pfam" id="PF06718">
    <property type="entry name" value="DUF1203"/>
    <property type="match status" value="1"/>
</dbReference>
<dbReference type="AlphaFoldDB" id="A0A1S1N6F5"/>
<evidence type="ECO:0000313" key="2">
    <source>
        <dbReference type="Proteomes" id="UP000180253"/>
    </source>
</evidence>
<evidence type="ECO:0000313" key="1">
    <source>
        <dbReference type="EMBL" id="OHU94943.1"/>
    </source>
</evidence>
<dbReference type="PIRSF" id="PIRSF034110">
    <property type="entry name" value="DUF1203"/>
    <property type="match status" value="1"/>
</dbReference>